<keyword evidence="5 12" id="KW-0378">Hydrolase</keyword>
<evidence type="ECO:0000256" key="9">
    <source>
        <dbReference type="ARBA" id="ARBA00030390"/>
    </source>
</evidence>
<dbReference type="InterPro" id="IPR003738">
    <property type="entry name" value="SRAP"/>
</dbReference>
<name>A0ABN9DPD5_9NEOB</name>
<proteinExistence type="inferred from homology"/>
<keyword evidence="15" id="KW-1185">Reference proteome</keyword>
<evidence type="ECO:0000256" key="4">
    <source>
        <dbReference type="ARBA" id="ARBA00022763"/>
    </source>
</evidence>
<evidence type="ECO:0000256" key="8">
    <source>
        <dbReference type="ARBA" id="ARBA00023239"/>
    </source>
</evidence>
<keyword evidence="8" id="KW-0456">Lyase</keyword>
<organism evidence="14 15">
    <name type="scientific">Staurois parvus</name>
    <dbReference type="NCBI Taxonomy" id="386267"/>
    <lineage>
        <taxon>Eukaryota</taxon>
        <taxon>Metazoa</taxon>
        <taxon>Chordata</taxon>
        <taxon>Craniata</taxon>
        <taxon>Vertebrata</taxon>
        <taxon>Euteleostomi</taxon>
        <taxon>Amphibia</taxon>
        <taxon>Batrachia</taxon>
        <taxon>Anura</taxon>
        <taxon>Neobatrachia</taxon>
        <taxon>Ranoidea</taxon>
        <taxon>Ranidae</taxon>
        <taxon>Staurois</taxon>
    </lineage>
</organism>
<dbReference type="Gene3D" id="3.90.1680.10">
    <property type="entry name" value="SOS response associated peptidase-like"/>
    <property type="match status" value="1"/>
</dbReference>
<keyword evidence="6" id="KW-0190">Covalent protein-DNA linkage</keyword>
<dbReference type="PANTHER" id="PTHR13604">
    <property type="entry name" value="DC12-RELATED"/>
    <property type="match status" value="1"/>
</dbReference>
<gene>
    <name evidence="14" type="ORF">SPARVUS_LOCUS7661699</name>
</gene>
<keyword evidence="3 12" id="KW-0645">Protease</keyword>
<evidence type="ECO:0000256" key="5">
    <source>
        <dbReference type="ARBA" id="ARBA00022801"/>
    </source>
</evidence>
<comment type="similarity">
    <text evidence="1 12">Belongs to the SOS response-associated peptidase family.</text>
</comment>
<sequence>MDSLSGEGRMVKSSHIIYISRQLKLNRMPAILDGDEEIQKWLDFGEVPAKEALKLIHPIENITYHPVSTIVNNSRNNTPECLVPIILKPKKEPALSASSKKMLEWLQSKSPKKESGGTLTSPKLSQLAVSPKKTSAGLMHQWLKKEGEPSPKRVKR</sequence>
<reference evidence="14" key="1">
    <citation type="submission" date="2023-05" db="EMBL/GenBank/DDBJ databases">
        <authorList>
            <person name="Stuckert A."/>
        </authorList>
    </citation>
    <scope>NUCLEOTIDE SEQUENCE</scope>
</reference>
<feature type="compositionally biased region" description="Polar residues" evidence="13">
    <location>
        <begin position="117"/>
        <end position="128"/>
    </location>
</feature>
<evidence type="ECO:0000256" key="12">
    <source>
        <dbReference type="RuleBase" id="RU364100"/>
    </source>
</evidence>
<protein>
    <recommendedName>
        <fullName evidence="2 12">Abasic site processing protein HMCES</fullName>
        <shortName evidence="12">ES cell-specific 5hmC-binding protein</shortName>
        <ecNumber evidence="12">3.4.-.-</ecNumber>
    </recommendedName>
    <alternativeName>
        <fullName evidence="9 12">Embryonic stem cell-specific 5-hydroxymethylcytosine-binding protein</fullName>
    </alternativeName>
    <alternativeName>
        <fullName evidence="10 12">Peptidase HMCES</fullName>
    </alternativeName>
    <alternativeName>
        <fullName evidence="11 12">SRAP domain-containing protein 1</fullName>
    </alternativeName>
</protein>
<comment type="caution">
    <text evidence="14">The sequence shown here is derived from an EMBL/GenBank/DDBJ whole genome shotgun (WGS) entry which is preliminary data.</text>
</comment>
<evidence type="ECO:0000256" key="13">
    <source>
        <dbReference type="SAM" id="MobiDB-lite"/>
    </source>
</evidence>
<evidence type="ECO:0000313" key="14">
    <source>
        <dbReference type="EMBL" id="CAI9573336.1"/>
    </source>
</evidence>
<dbReference type="PANTHER" id="PTHR13604:SF0">
    <property type="entry name" value="ABASIC SITE PROCESSING PROTEIN HMCES"/>
    <property type="match status" value="1"/>
</dbReference>
<dbReference type="InterPro" id="IPR036590">
    <property type="entry name" value="SRAP-like"/>
</dbReference>
<evidence type="ECO:0000256" key="2">
    <source>
        <dbReference type="ARBA" id="ARBA00015888"/>
    </source>
</evidence>
<keyword evidence="7" id="KW-0238">DNA-binding</keyword>
<dbReference type="EMBL" id="CATNWA010014556">
    <property type="protein sequence ID" value="CAI9573336.1"/>
    <property type="molecule type" value="Genomic_DNA"/>
</dbReference>
<dbReference type="Pfam" id="PF02586">
    <property type="entry name" value="SRAP"/>
    <property type="match status" value="1"/>
</dbReference>
<keyword evidence="4" id="KW-0227">DNA damage</keyword>
<evidence type="ECO:0000256" key="1">
    <source>
        <dbReference type="ARBA" id="ARBA00008136"/>
    </source>
</evidence>
<dbReference type="Proteomes" id="UP001162483">
    <property type="component" value="Unassembled WGS sequence"/>
</dbReference>
<evidence type="ECO:0000256" key="7">
    <source>
        <dbReference type="ARBA" id="ARBA00023125"/>
    </source>
</evidence>
<feature type="compositionally biased region" description="Basic and acidic residues" evidence="13">
    <location>
        <begin position="143"/>
        <end position="156"/>
    </location>
</feature>
<evidence type="ECO:0000256" key="3">
    <source>
        <dbReference type="ARBA" id="ARBA00022670"/>
    </source>
</evidence>
<accession>A0ABN9DPD5</accession>
<feature type="region of interest" description="Disordered" evidence="13">
    <location>
        <begin position="103"/>
        <end position="156"/>
    </location>
</feature>
<evidence type="ECO:0000256" key="6">
    <source>
        <dbReference type="ARBA" id="ARBA00023124"/>
    </source>
</evidence>
<evidence type="ECO:0000313" key="15">
    <source>
        <dbReference type="Proteomes" id="UP001162483"/>
    </source>
</evidence>
<dbReference type="SUPFAM" id="SSF143081">
    <property type="entry name" value="BB1717-like"/>
    <property type="match status" value="1"/>
</dbReference>
<evidence type="ECO:0000256" key="10">
    <source>
        <dbReference type="ARBA" id="ARBA00030898"/>
    </source>
</evidence>
<dbReference type="EC" id="3.4.-.-" evidence="12"/>
<evidence type="ECO:0000256" key="11">
    <source>
        <dbReference type="ARBA" id="ARBA00031130"/>
    </source>
</evidence>
<comment type="function">
    <text evidence="12">Sensor of abasic sites in single-stranded DNA (ssDNA) required to preserve genome integrity by promoting error-free repair of abasic sites. Acts as an enzyme that recognizes and binds abasic sites in ssDNA at replication forks and chemically modifies the lesion by forming a covalent cross-link with DNA: forms a stable thiazolidine linkage between a ring-opened abasic site and the alpha-amino and sulfhydryl substituents of its N-terminal catalytic cysteine residue. The HMCES DNA-protein cross-link is then either reversed or degraded. HMCES is able to catalyze the reversal of its thiazolidine cross-link and cycle between a cross-link and a non-cross-linked state depending on DNA context: mediates self-reversal of the thiazolidine cross-link in double stranded DNA, allowing APEX1 to initiate downstream repair of abasic sites. The HMCES DNA-protein cross-link can also be degraded by the SPRTN metalloprotease following unfolding by the BRIP1/FANCJ helicase. Acts as a protease: mediates autocatalytic processing of its N-terminal methionine in order to expose the catalytic cysteine.</text>
</comment>